<comment type="caution">
    <text evidence="1">The sequence shown here is derived from an EMBL/GenBank/DDBJ whole genome shotgun (WGS) entry which is preliminary data.</text>
</comment>
<proteinExistence type="predicted"/>
<protein>
    <submittedName>
        <fullName evidence="1">ABC transporter permease</fullName>
    </submittedName>
</protein>
<accession>A0ACC6V2N7</accession>
<evidence type="ECO:0000313" key="2">
    <source>
        <dbReference type="Proteomes" id="UP000033636"/>
    </source>
</evidence>
<sequence>MASRREIRVLGMTPGEIWRGFIATVTGKAAVAFFAIMIAFSIYAAVSLPPNFGSLWNTPSYWQANPKLAPPAWVNAFIGNVYAPQLVIKDFSYSEGPNYVVATFTADFNYEEPWRELYLIVENPAVYNTTSAPLAYITVQRPDGKTLQLGPISINREFITVGALPQISSEVLSFYQGLGYSGSLPVSSSAIPNLFYAVESGRLVPLDGAYKFTVTIYLLSPSIKLNKDQIAFVLEGGAYGLMGTDFMGRDLWQGLLAGFPIDLAVGLVTALIVVTIAVLIGIMAGFYGGIADEVLTRVTDFFILLPAFPLLIVFSVLFQWSIWDAVAFLALVSWGGSARIIRSMVMQIRSSQFIDLATAAGAGRFWILRNHILPMVMPYTLYLLVVNVPGGILTLSALNFFNLAGAQLPTWGNILAYANELGALTSGYWWWVVPPGLLIAFTAVTFILVAMGLEPVVNPRLRHA</sequence>
<gene>
    <name evidence="1" type="ORF">TU35_007185</name>
</gene>
<dbReference type="Proteomes" id="UP000033636">
    <property type="component" value="Unassembled WGS sequence"/>
</dbReference>
<evidence type="ECO:0000313" key="1">
    <source>
        <dbReference type="EMBL" id="MFB6491011.1"/>
    </source>
</evidence>
<name>A0ACC6V2N7_9CREN</name>
<reference evidence="1" key="1">
    <citation type="submission" date="2024-07" db="EMBL/GenBank/DDBJ databases">
        <title>Metagenome and Metagenome-Assembled Genomes of Archaea from a hot spring from the geothermal field of Los Azufres, Mexico.</title>
        <authorList>
            <person name="Marin-Paredes R."/>
            <person name="Martinez-Romero E."/>
            <person name="Servin-Garciduenas L.E."/>
        </authorList>
    </citation>
    <scope>NUCLEOTIDE SEQUENCE</scope>
</reference>
<dbReference type="EMBL" id="JZWT02000018">
    <property type="protein sequence ID" value="MFB6491011.1"/>
    <property type="molecule type" value="Genomic_DNA"/>
</dbReference>
<organism evidence="1 2">
    <name type="scientific">Thermoproteus sp. AZ2</name>
    <dbReference type="NCBI Taxonomy" id="1609232"/>
    <lineage>
        <taxon>Archaea</taxon>
        <taxon>Thermoproteota</taxon>
        <taxon>Thermoprotei</taxon>
        <taxon>Thermoproteales</taxon>
        <taxon>Thermoproteaceae</taxon>
        <taxon>Thermoproteus</taxon>
    </lineage>
</organism>